<reference evidence="1 2" key="1">
    <citation type="submission" date="2009-01" db="EMBL/GenBank/DDBJ databases">
        <authorList>
            <person name="Fulton L."/>
            <person name="Clifton S."/>
            <person name="Fulton B."/>
            <person name="Xu J."/>
            <person name="Minx P."/>
            <person name="Pepin K.H."/>
            <person name="Johnson M."/>
            <person name="Bhonagiri V."/>
            <person name="Nash W.E."/>
            <person name="Mardis E.R."/>
            <person name="Wilson R.K."/>
        </authorList>
    </citation>
    <scope>NUCLEOTIDE SEQUENCE [LARGE SCALE GENOMIC DNA]</scope>
    <source>
        <strain evidence="1 2">DSM 5476</strain>
    </source>
</reference>
<reference evidence="1 2" key="2">
    <citation type="submission" date="2009-02" db="EMBL/GenBank/DDBJ databases">
        <title>Draft genome sequence of Clostridium methylpentosum (DSM 5476).</title>
        <authorList>
            <person name="Sudarsanam P."/>
            <person name="Ley R."/>
            <person name="Guruge J."/>
            <person name="Turnbaugh P.J."/>
            <person name="Mahowald M."/>
            <person name="Liep D."/>
            <person name="Gordon J."/>
        </authorList>
    </citation>
    <scope>NUCLEOTIDE SEQUENCE [LARGE SCALE GENOMIC DNA]</scope>
    <source>
        <strain evidence="1 2">DSM 5476</strain>
    </source>
</reference>
<dbReference type="AlphaFoldDB" id="C0ED99"/>
<organism evidence="1 2">
    <name type="scientific">[Clostridium] methylpentosum DSM 5476</name>
    <dbReference type="NCBI Taxonomy" id="537013"/>
    <lineage>
        <taxon>Bacteria</taxon>
        <taxon>Bacillati</taxon>
        <taxon>Bacillota</taxon>
        <taxon>Clostridia</taxon>
        <taxon>Eubacteriales</taxon>
        <taxon>Oscillospiraceae</taxon>
        <taxon>Oscillospiraceae incertae sedis</taxon>
    </lineage>
</organism>
<evidence type="ECO:0000313" key="1">
    <source>
        <dbReference type="EMBL" id="EEG30485.1"/>
    </source>
</evidence>
<name>C0ED99_9FIRM</name>
<dbReference type="EMBL" id="ACEC01000061">
    <property type="protein sequence ID" value="EEG30485.1"/>
    <property type="molecule type" value="Genomic_DNA"/>
</dbReference>
<dbReference type="HOGENOM" id="CLU_3231830_0_0_9"/>
<evidence type="ECO:0000313" key="2">
    <source>
        <dbReference type="Proteomes" id="UP000003340"/>
    </source>
</evidence>
<gene>
    <name evidence="1" type="ORF">CLOSTMETH_01826</name>
</gene>
<accession>C0ED99</accession>
<proteinExistence type="predicted"/>
<dbReference type="Proteomes" id="UP000003340">
    <property type="component" value="Unassembled WGS sequence"/>
</dbReference>
<comment type="caution">
    <text evidence="1">The sequence shown here is derived from an EMBL/GenBank/DDBJ whole genome shotgun (WGS) entry which is preliminary data.</text>
</comment>
<protein>
    <submittedName>
        <fullName evidence="1">Uncharacterized protein</fullName>
    </submittedName>
</protein>
<keyword evidence="2" id="KW-1185">Reference proteome</keyword>
<sequence>MTRELKLQKKKYPEYASAYRGTRLGLRYKKMPTVDASKRQNKN</sequence>